<dbReference type="Gene3D" id="3.40.50.720">
    <property type="entry name" value="NAD(P)-binding Rossmann-like Domain"/>
    <property type="match status" value="1"/>
</dbReference>
<reference evidence="2 3" key="1">
    <citation type="submission" date="2014-08" db="EMBL/GenBank/DDBJ databases">
        <title>Complete genome of a marine bacteria Jeotgalibacillus malaysiensis.</title>
        <authorList>
            <person name="Yaakop A.S."/>
            <person name="Chan K.-G."/>
            <person name="Goh K.M."/>
        </authorList>
    </citation>
    <scope>NUCLEOTIDE SEQUENCE [LARGE SCALE GENOMIC DNA]</scope>
    <source>
        <strain evidence="2 3">D5</strain>
    </source>
</reference>
<evidence type="ECO:0000259" key="1">
    <source>
        <dbReference type="Pfam" id="PF13460"/>
    </source>
</evidence>
<dbReference type="CDD" id="cd05244">
    <property type="entry name" value="BVR-B_like_SDR_a"/>
    <property type="match status" value="1"/>
</dbReference>
<evidence type="ECO:0000313" key="3">
    <source>
        <dbReference type="Proteomes" id="UP000031449"/>
    </source>
</evidence>
<gene>
    <name evidence="2" type="ORF">JMA_13210</name>
</gene>
<dbReference type="PANTHER" id="PTHR43355:SF2">
    <property type="entry name" value="FLAVIN REDUCTASE (NADPH)"/>
    <property type="match status" value="1"/>
</dbReference>
<dbReference type="HOGENOM" id="CLU_025711_4_5_9"/>
<dbReference type="SUPFAM" id="SSF51735">
    <property type="entry name" value="NAD(P)-binding Rossmann-fold domains"/>
    <property type="match status" value="1"/>
</dbReference>
<dbReference type="Proteomes" id="UP000031449">
    <property type="component" value="Chromosome"/>
</dbReference>
<dbReference type="InterPro" id="IPR036291">
    <property type="entry name" value="NAD(P)-bd_dom_sf"/>
</dbReference>
<keyword evidence="3" id="KW-1185">Reference proteome</keyword>
<dbReference type="GO" id="GO:0016646">
    <property type="term" value="F:oxidoreductase activity, acting on the CH-NH group of donors, NAD or NADP as acceptor"/>
    <property type="evidence" value="ECO:0007669"/>
    <property type="project" value="TreeGrafter"/>
</dbReference>
<proteinExistence type="predicted"/>
<dbReference type="InterPro" id="IPR051606">
    <property type="entry name" value="Polyketide_Oxido-like"/>
</dbReference>
<dbReference type="KEGG" id="jeo:JMA_13210"/>
<dbReference type="STRING" id="1508404.JMA_13210"/>
<evidence type="ECO:0000313" key="2">
    <source>
        <dbReference type="EMBL" id="AJD90638.1"/>
    </source>
</evidence>
<accession>A0A0B5AQ33</accession>
<dbReference type="Pfam" id="PF13460">
    <property type="entry name" value="NAD_binding_10"/>
    <property type="match status" value="1"/>
</dbReference>
<dbReference type="PANTHER" id="PTHR43355">
    <property type="entry name" value="FLAVIN REDUCTASE (NADPH)"/>
    <property type="match status" value="1"/>
</dbReference>
<organism evidence="2 3">
    <name type="scientific">Jeotgalibacillus malaysiensis</name>
    <dbReference type="NCBI Taxonomy" id="1508404"/>
    <lineage>
        <taxon>Bacteria</taxon>
        <taxon>Bacillati</taxon>
        <taxon>Bacillota</taxon>
        <taxon>Bacilli</taxon>
        <taxon>Bacillales</taxon>
        <taxon>Caryophanaceae</taxon>
        <taxon>Jeotgalibacillus</taxon>
    </lineage>
</organism>
<dbReference type="InterPro" id="IPR016040">
    <property type="entry name" value="NAD(P)-bd_dom"/>
</dbReference>
<sequence length="206" mass="22822">MMKLALFGATGRVGSVILERALEDGHQVRALVRDPELKSTHENLNYIQGDASVKEDVEQTISGADAVMSALGTDKNDALTKSMIHILPAMRKHGIRRIITIGTAGILDSKREPGKFRFHSSESNRRLSTAAEDHCRAYLMLKEAGLDWTIVCPTYLPDGERVGTYRTEVNTLPDAPSSISMYDTGDFAYSLLLNNEHVRERVGITY</sequence>
<dbReference type="AlphaFoldDB" id="A0A0B5AQ33"/>
<dbReference type="EMBL" id="CP009416">
    <property type="protein sequence ID" value="AJD90638.1"/>
    <property type="molecule type" value="Genomic_DNA"/>
</dbReference>
<name>A0A0B5AQ33_9BACL</name>
<protein>
    <recommendedName>
        <fullName evidence="1">NAD(P)-binding domain-containing protein</fullName>
    </recommendedName>
</protein>
<dbReference type="BioCyc" id="JESP1508404:G14D9-10575-MONOMER"/>
<feature type="domain" description="NAD(P)-binding" evidence="1">
    <location>
        <begin position="8"/>
        <end position="193"/>
    </location>
</feature>